<name>A0A0B0P9A0_GOSAR</name>
<evidence type="ECO:0000313" key="1">
    <source>
        <dbReference type="EMBL" id="KHG20714.1"/>
    </source>
</evidence>
<dbReference type="EMBL" id="KN416462">
    <property type="protein sequence ID" value="KHG20714.1"/>
    <property type="molecule type" value="Genomic_DNA"/>
</dbReference>
<keyword evidence="2" id="KW-1185">Reference proteome</keyword>
<organism evidence="1 2">
    <name type="scientific">Gossypium arboreum</name>
    <name type="common">Tree cotton</name>
    <name type="synonym">Gossypium nanking</name>
    <dbReference type="NCBI Taxonomy" id="29729"/>
    <lineage>
        <taxon>Eukaryota</taxon>
        <taxon>Viridiplantae</taxon>
        <taxon>Streptophyta</taxon>
        <taxon>Embryophyta</taxon>
        <taxon>Tracheophyta</taxon>
        <taxon>Spermatophyta</taxon>
        <taxon>Magnoliopsida</taxon>
        <taxon>eudicotyledons</taxon>
        <taxon>Gunneridae</taxon>
        <taxon>Pentapetalae</taxon>
        <taxon>rosids</taxon>
        <taxon>malvids</taxon>
        <taxon>Malvales</taxon>
        <taxon>Malvaceae</taxon>
        <taxon>Malvoideae</taxon>
        <taxon>Gossypium</taxon>
    </lineage>
</organism>
<proteinExistence type="predicted"/>
<reference evidence="2" key="1">
    <citation type="submission" date="2014-09" db="EMBL/GenBank/DDBJ databases">
        <authorList>
            <person name="Mudge J."/>
            <person name="Ramaraj T."/>
            <person name="Lindquist I.E."/>
            <person name="Bharti A.K."/>
            <person name="Sundararajan A."/>
            <person name="Cameron C.T."/>
            <person name="Woodward J.E."/>
            <person name="May G.D."/>
            <person name="Brubaker C."/>
            <person name="Broadhvest J."/>
            <person name="Wilkins T.A."/>
        </authorList>
    </citation>
    <scope>NUCLEOTIDE SEQUENCE</scope>
    <source>
        <strain evidence="2">cv. AKA8401</strain>
    </source>
</reference>
<evidence type="ECO:0000313" key="2">
    <source>
        <dbReference type="Proteomes" id="UP000032142"/>
    </source>
</evidence>
<gene>
    <name evidence="1" type="ORF">F383_10538</name>
</gene>
<protein>
    <submittedName>
        <fullName evidence="1">Uncharacterized protein</fullName>
    </submittedName>
</protein>
<accession>A0A0B0P9A0</accession>
<dbReference type="Proteomes" id="UP000032142">
    <property type="component" value="Unassembled WGS sequence"/>
</dbReference>
<sequence length="41" mass="4690">MTRHLTRPWPSGVSTKVFTIHMAWPLSPHGRVQFNGSNTAW</sequence>
<dbReference type="AlphaFoldDB" id="A0A0B0P9A0"/>